<evidence type="ECO:0000256" key="2">
    <source>
        <dbReference type="ARBA" id="ARBA00022525"/>
    </source>
</evidence>
<keyword evidence="3 5" id="KW-0245">EGF-like domain</keyword>
<dbReference type="PROSITE" id="PS50092">
    <property type="entry name" value="TSP1"/>
    <property type="match status" value="1"/>
</dbReference>
<dbReference type="Pfam" id="PF07645">
    <property type="entry name" value="EGF_CA"/>
    <property type="match status" value="3"/>
</dbReference>
<dbReference type="SUPFAM" id="SSF82895">
    <property type="entry name" value="TSP-1 type 1 repeat"/>
    <property type="match status" value="1"/>
</dbReference>
<dbReference type="InterPro" id="IPR000884">
    <property type="entry name" value="TSP1_rpt"/>
</dbReference>
<dbReference type="InterPro" id="IPR036383">
    <property type="entry name" value="TSP1_rpt_sf"/>
</dbReference>
<dbReference type="CDD" id="cd00054">
    <property type="entry name" value="EGF_CA"/>
    <property type="match status" value="2"/>
</dbReference>
<dbReference type="Pfam" id="PF00089">
    <property type="entry name" value="Trypsin"/>
    <property type="match status" value="2"/>
</dbReference>
<evidence type="ECO:0000259" key="8">
    <source>
        <dbReference type="PROSITE" id="PS50240"/>
    </source>
</evidence>
<proteinExistence type="predicted"/>
<dbReference type="PROSITE" id="PS50923">
    <property type="entry name" value="SUSHI"/>
    <property type="match status" value="1"/>
</dbReference>
<dbReference type="PROSITE" id="PS00134">
    <property type="entry name" value="TRYPSIN_HIS"/>
    <property type="match status" value="1"/>
</dbReference>
<keyword evidence="2" id="KW-0964">Secreted</keyword>
<evidence type="ECO:0000259" key="9">
    <source>
        <dbReference type="PROSITE" id="PS50923"/>
    </source>
</evidence>
<dbReference type="InterPro" id="IPR000152">
    <property type="entry name" value="EGF-type_Asp/Asn_hydroxyl_site"/>
</dbReference>
<evidence type="ECO:0000256" key="1">
    <source>
        <dbReference type="ARBA" id="ARBA00004613"/>
    </source>
</evidence>
<dbReference type="InterPro" id="IPR018114">
    <property type="entry name" value="TRYPSIN_HIS"/>
</dbReference>
<comment type="caution">
    <text evidence="5">Lacks conserved residue(s) required for the propagation of feature annotation.</text>
</comment>
<organism evidence="10 11">
    <name type="scientific">Oikopleura dioica</name>
    <name type="common">Tunicate</name>
    <dbReference type="NCBI Taxonomy" id="34765"/>
    <lineage>
        <taxon>Eukaryota</taxon>
        <taxon>Metazoa</taxon>
        <taxon>Chordata</taxon>
        <taxon>Tunicata</taxon>
        <taxon>Appendicularia</taxon>
        <taxon>Copelata</taxon>
        <taxon>Oikopleuridae</taxon>
        <taxon>Oikopleura</taxon>
    </lineage>
</organism>
<feature type="disulfide bond" evidence="5">
    <location>
        <begin position="546"/>
        <end position="556"/>
    </location>
</feature>
<keyword evidence="11" id="KW-1185">Reference proteome</keyword>
<dbReference type="Gene3D" id="2.10.25.10">
    <property type="entry name" value="Laminin"/>
    <property type="match status" value="2"/>
</dbReference>
<reference evidence="10 11" key="1">
    <citation type="submission" date="2021-04" db="EMBL/GenBank/DDBJ databases">
        <authorList>
            <person name="Bliznina A."/>
        </authorList>
    </citation>
    <scope>NUCLEOTIDE SEQUENCE [LARGE SCALE GENOMIC DNA]</scope>
</reference>
<dbReference type="PROSITE" id="PS01187">
    <property type="entry name" value="EGF_CA"/>
    <property type="match status" value="2"/>
</dbReference>
<dbReference type="PROSITE" id="PS00010">
    <property type="entry name" value="ASX_HYDROXYL"/>
    <property type="match status" value="1"/>
</dbReference>
<evidence type="ECO:0000313" key="10">
    <source>
        <dbReference type="EMBL" id="CAG5091546.1"/>
    </source>
</evidence>
<dbReference type="Pfam" id="PF00090">
    <property type="entry name" value="TSP_1"/>
    <property type="match status" value="1"/>
</dbReference>
<sequence length="774" mass="86021">MKDGVLCGGALVSPNWVLTSADCAKRFEEKWGSVFLERIEDGVLLGPSREQCVVKIVVHPNYTVESRESNVALLKLNTDRAHFAGLTSSICIPEKPAERNLGQLHMLRNCVVTSWMESEPDSSTQLSPKHRPVQIHRRPRCGAFNSEGLICSSGKGFGVCKGTNGAVLSCEDINGKWSAYGIGGLVMDNDCTQGSQVSEYTDISRHADWIKETIREEQIVPTREVYSNWENWSTCTEVCNGGTQMRRRRCLARSYCSMHEVETRPCSTFPCETLFGLGPIGFRRQIVEEKPKEGASVCFHDYVQERTMRVVGGQATDAESWPFMAVFYSKKGGWGSRFCGGSLLNERWVLSAAHCFMDPYSGEMFNFKKYAVGFGNFKSGTFPGQTSSVKSIKCHKGFKATYEKITDDICLVELNDPVQYTKTVNPVCISKNQPAEGDYCKIAGAGQTLGTASDATLNEASIPVANFDQCNQEYKDFGITLESRQHLCAGFDKGPSCSEDIDECSTSPCDYDQKCVNTVGSYRCEDLSCQNGYEAVNGECVDIDECAMNACGYTMCVNLPGSFECVCQDGYEVVNGRCLDINECERDSSLCGDGKVCKNRLGGYFCEEIIENEEKNSWTYRCDPPRELQRSKYVCAGDECTLQCDSGSSMSKCINNGSRKCTCMGSRCFWSSIGKECQCKEDEISDYGGFMLGPMSDTGGWSEYHPQFIDNRAEEEPTCNYNLIKKKCKTKMRISEYLNGEICRGKCNKRGKSSSCTCNCIGNQCSWKCRKDKC</sequence>
<evidence type="ECO:0000256" key="4">
    <source>
        <dbReference type="ARBA" id="ARBA00023157"/>
    </source>
</evidence>
<feature type="domain" description="EGF-like" evidence="7">
    <location>
        <begin position="500"/>
        <end position="539"/>
    </location>
</feature>
<dbReference type="SMART" id="SM00209">
    <property type="entry name" value="TSP1"/>
    <property type="match status" value="1"/>
</dbReference>
<dbReference type="Gene3D" id="2.20.100.10">
    <property type="entry name" value="Thrombospondin type-1 (TSP1) repeat"/>
    <property type="match status" value="1"/>
</dbReference>
<dbReference type="Gene3D" id="2.40.10.10">
    <property type="entry name" value="Trypsin-like serine proteases"/>
    <property type="match status" value="3"/>
</dbReference>
<dbReference type="SMART" id="SM00179">
    <property type="entry name" value="EGF_CA"/>
    <property type="match status" value="3"/>
</dbReference>
<comment type="subcellular location">
    <subcellularLocation>
        <location evidence="1">Secreted</location>
    </subcellularLocation>
</comment>
<dbReference type="SUPFAM" id="SSF57196">
    <property type="entry name" value="EGF/Laminin"/>
    <property type="match status" value="2"/>
</dbReference>
<feature type="domain" description="Sushi" evidence="9">
    <location>
        <begin position="620"/>
        <end position="681"/>
    </location>
</feature>
<dbReference type="Proteomes" id="UP001158576">
    <property type="component" value="Chromosome PAR"/>
</dbReference>
<dbReference type="InterPro" id="IPR001254">
    <property type="entry name" value="Trypsin_dom"/>
</dbReference>
<dbReference type="SMART" id="SM00181">
    <property type="entry name" value="EGF"/>
    <property type="match status" value="2"/>
</dbReference>
<keyword evidence="6" id="KW-0768">Sushi</keyword>
<evidence type="ECO:0000256" key="5">
    <source>
        <dbReference type="PROSITE-ProRule" id="PRU00076"/>
    </source>
</evidence>
<dbReference type="InterPro" id="IPR043504">
    <property type="entry name" value="Peptidase_S1_PA_chymotrypsin"/>
</dbReference>
<dbReference type="PROSITE" id="PS50026">
    <property type="entry name" value="EGF_3"/>
    <property type="match status" value="2"/>
</dbReference>
<name>A0ABN7S366_OIKDI</name>
<evidence type="ECO:0000313" key="11">
    <source>
        <dbReference type="Proteomes" id="UP001158576"/>
    </source>
</evidence>
<dbReference type="SMART" id="SM00020">
    <property type="entry name" value="Tryp_SPc"/>
    <property type="match status" value="1"/>
</dbReference>
<dbReference type="PROSITE" id="PS50240">
    <property type="entry name" value="TRYPSIN_DOM"/>
    <property type="match status" value="2"/>
</dbReference>
<dbReference type="PANTHER" id="PTHR24253:SF176">
    <property type="entry name" value="CORIN, ISOFORM B"/>
    <property type="match status" value="1"/>
</dbReference>
<protein>
    <submittedName>
        <fullName evidence="10">Oidioi.mRNA.OKI2018_I69.PAR.g13121.t1.cds</fullName>
    </submittedName>
</protein>
<keyword evidence="4 5" id="KW-1015">Disulfide bond</keyword>
<dbReference type="InterPro" id="IPR000436">
    <property type="entry name" value="Sushi_SCR_CCP_dom"/>
</dbReference>
<dbReference type="InterPro" id="IPR049883">
    <property type="entry name" value="NOTCH1_EGF-like"/>
</dbReference>
<feature type="domain" description="EGF-like" evidence="7">
    <location>
        <begin position="542"/>
        <end position="579"/>
    </location>
</feature>
<gene>
    <name evidence="10" type="ORF">OKIOD_LOCUS4679</name>
</gene>
<dbReference type="InterPro" id="IPR001881">
    <property type="entry name" value="EGF-like_Ca-bd_dom"/>
</dbReference>
<dbReference type="PANTHER" id="PTHR24253">
    <property type="entry name" value="TRANSMEMBRANE PROTEASE SERINE"/>
    <property type="match status" value="1"/>
</dbReference>
<feature type="domain" description="Peptidase S1" evidence="8">
    <location>
        <begin position="310"/>
        <end position="547"/>
    </location>
</feature>
<dbReference type="InterPro" id="IPR000742">
    <property type="entry name" value="EGF"/>
</dbReference>
<dbReference type="EMBL" id="OU015568">
    <property type="protein sequence ID" value="CAG5091546.1"/>
    <property type="molecule type" value="Genomic_DNA"/>
</dbReference>
<feature type="domain" description="Peptidase S1" evidence="8">
    <location>
        <begin position="1"/>
        <end position="215"/>
    </location>
</feature>
<evidence type="ECO:0000256" key="6">
    <source>
        <dbReference type="PROSITE-ProRule" id="PRU00302"/>
    </source>
</evidence>
<dbReference type="CDD" id="cd00190">
    <property type="entry name" value="Tryp_SPc"/>
    <property type="match status" value="1"/>
</dbReference>
<dbReference type="SUPFAM" id="SSF50494">
    <property type="entry name" value="Trypsin-like serine proteases"/>
    <property type="match status" value="2"/>
</dbReference>
<dbReference type="InterPro" id="IPR018097">
    <property type="entry name" value="EGF_Ca-bd_CS"/>
</dbReference>
<dbReference type="PROSITE" id="PS01186">
    <property type="entry name" value="EGF_2"/>
    <property type="match status" value="1"/>
</dbReference>
<evidence type="ECO:0000256" key="3">
    <source>
        <dbReference type="ARBA" id="ARBA00022536"/>
    </source>
</evidence>
<dbReference type="InterPro" id="IPR009003">
    <property type="entry name" value="Peptidase_S1_PA"/>
</dbReference>
<accession>A0ABN7S366</accession>
<evidence type="ECO:0000259" key="7">
    <source>
        <dbReference type="PROSITE" id="PS50026"/>
    </source>
</evidence>